<organism evidence="2 3">
    <name type="scientific">Colletotrichum zoysiae</name>
    <dbReference type="NCBI Taxonomy" id="1216348"/>
    <lineage>
        <taxon>Eukaryota</taxon>
        <taxon>Fungi</taxon>
        <taxon>Dikarya</taxon>
        <taxon>Ascomycota</taxon>
        <taxon>Pezizomycotina</taxon>
        <taxon>Sordariomycetes</taxon>
        <taxon>Hypocreomycetidae</taxon>
        <taxon>Glomerellales</taxon>
        <taxon>Glomerellaceae</taxon>
        <taxon>Colletotrichum</taxon>
        <taxon>Colletotrichum graminicola species complex</taxon>
    </lineage>
</organism>
<evidence type="ECO:0000313" key="2">
    <source>
        <dbReference type="EMBL" id="KAK2025465.1"/>
    </source>
</evidence>
<feature type="region of interest" description="Disordered" evidence="1">
    <location>
        <begin position="93"/>
        <end position="152"/>
    </location>
</feature>
<dbReference type="EMBL" id="MU842937">
    <property type="protein sequence ID" value="KAK2025465.1"/>
    <property type="molecule type" value="Genomic_DNA"/>
</dbReference>
<evidence type="ECO:0000313" key="3">
    <source>
        <dbReference type="Proteomes" id="UP001232148"/>
    </source>
</evidence>
<keyword evidence="3" id="KW-1185">Reference proteome</keyword>
<reference evidence="2" key="1">
    <citation type="submission" date="2021-06" db="EMBL/GenBank/DDBJ databases">
        <title>Comparative genomics, transcriptomics and evolutionary studies reveal genomic signatures of adaptation to plant cell wall in hemibiotrophic fungi.</title>
        <authorList>
            <consortium name="DOE Joint Genome Institute"/>
            <person name="Baroncelli R."/>
            <person name="Diaz J.F."/>
            <person name="Benocci T."/>
            <person name="Peng M."/>
            <person name="Battaglia E."/>
            <person name="Haridas S."/>
            <person name="Andreopoulos W."/>
            <person name="Labutti K."/>
            <person name="Pangilinan J."/>
            <person name="Floch G.L."/>
            <person name="Makela M.R."/>
            <person name="Henrissat B."/>
            <person name="Grigoriev I.V."/>
            <person name="Crouch J.A."/>
            <person name="De Vries R.P."/>
            <person name="Sukno S.A."/>
            <person name="Thon M.R."/>
        </authorList>
    </citation>
    <scope>NUCLEOTIDE SEQUENCE</scope>
    <source>
        <strain evidence="2">MAFF235873</strain>
    </source>
</reference>
<feature type="compositionally biased region" description="Basic and acidic residues" evidence="1">
    <location>
        <begin position="126"/>
        <end position="139"/>
    </location>
</feature>
<dbReference type="Proteomes" id="UP001232148">
    <property type="component" value="Unassembled WGS sequence"/>
</dbReference>
<feature type="compositionally biased region" description="Polar residues" evidence="1">
    <location>
        <begin position="93"/>
        <end position="104"/>
    </location>
</feature>
<protein>
    <submittedName>
        <fullName evidence="2">Uncharacterized protein</fullName>
    </submittedName>
</protein>
<name>A0AAD9HAW2_9PEZI</name>
<sequence>MGGSFLIGQSDVFRPLRRRTATTVTTMPPRGLWSTDTDKAAVAAAASTGTSIAFAKETKHLERTVDGKANPGCTDGKGNSPFLIIGFTRNMTFPNGSSEPNSNRAGRGTHHSARTGTRHNSLHLHRTGDRREMHAEVRRKGPSSSNVMLFGV</sequence>
<gene>
    <name evidence="2" type="ORF">LX32DRAFT_61203</name>
</gene>
<proteinExistence type="predicted"/>
<feature type="compositionally biased region" description="Polar residues" evidence="1">
    <location>
        <begin position="142"/>
        <end position="152"/>
    </location>
</feature>
<dbReference type="AlphaFoldDB" id="A0AAD9HAW2"/>
<feature type="compositionally biased region" description="Basic residues" evidence="1">
    <location>
        <begin position="107"/>
        <end position="125"/>
    </location>
</feature>
<comment type="caution">
    <text evidence="2">The sequence shown here is derived from an EMBL/GenBank/DDBJ whole genome shotgun (WGS) entry which is preliminary data.</text>
</comment>
<accession>A0AAD9HAW2</accession>
<evidence type="ECO:0000256" key="1">
    <source>
        <dbReference type="SAM" id="MobiDB-lite"/>
    </source>
</evidence>